<keyword evidence="11" id="KW-1185">Reference proteome</keyword>
<dbReference type="Proteomes" id="UP000198908">
    <property type="component" value="Unassembled WGS sequence"/>
</dbReference>
<dbReference type="InterPro" id="IPR045621">
    <property type="entry name" value="BPD_transp_1_N"/>
</dbReference>
<comment type="similarity">
    <text evidence="7">Belongs to the binding-protein-dependent transport system permease family.</text>
</comment>
<protein>
    <submittedName>
        <fullName evidence="10">Peptide/nickel transport system permease protein</fullName>
    </submittedName>
</protein>
<dbReference type="EMBL" id="FMYQ01000005">
    <property type="protein sequence ID" value="SDC27619.1"/>
    <property type="molecule type" value="Genomic_DNA"/>
</dbReference>
<feature type="transmembrane region" description="Helical" evidence="7">
    <location>
        <begin position="37"/>
        <end position="58"/>
    </location>
</feature>
<evidence type="ECO:0000256" key="1">
    <source>
        <dbReference type="ARBA" id="ARBA00004651"/>
    </source>
</evidence>
<keyword evidence="2 7" id="KW-0813">Transport</keyword>
<dbReference type="RefSeq" id="WP_091996206.1">
    <property type="nucleotide sequence ID" value="NZ_FMYQ01000005.1"/>
</dbReference>
<feature type="compositionally biased region" description="Pro residues" evidence="8">
    <location>
        <begin position="1"/>
        <end position="12"/>
    </location>
</feature>
<dbReference type="OrthoDB" id="9803623at2"/>
<dbReference type="GO" id="GO:0055085">
    <property type="term" value="P:transmembrane transport"/>
    <property type="evidence" value="ECO:0007669"/>
    <property type="project" value="InterPro"/>
</dbReference>
<keyword evidence="5 7" id="KW-1133">Transmembrane helix</keyword>
<dbReference type="SUPFAM" id="SSF161098">
    <property type="entry name" value="MetI-like"/>
    <property type="match status" value="1"/>
</dbReference>
<keyword evidence="6 7" id="KW-0472">Membrane</keyword>
<evidence type="ECO:0000256" key="8">
    <source>
        <dbReference type="SAM" id="MobiDB-lite"/>
    </source>
</evidence>
<dbReference type="InterPro" id="IPR000515">
    <property type="entry name" value="MetI-like"/>
</dbReference>
<proteinExistence type="inferred from homology"/>
<dbReference type="GO" id="GO:0005886">
    <property type="term" value="C:plasma membrane"/>
    <property type="evidence" value="ECO:0007669"/>
    <property type="project" value="UniProtKB-SubCell"/>
</dbReference>
<dbReference type="InterPro" id="IPR035906">
    <property type="entry name" value="MetI-like_sf"/>
</dbReference>
<dbReference type="PANTHER" id="PTHR43163:SF3">
    <property type="entry name" value="PEPTIDE ABC TRANSPORTER PERMEASE PROTEIN"/>
    <property type="match status" value="1"/>
</dbReference>
<evidence type="ECO:0000256" key="7">
    <source>
        <dbReference type="RuleBase" id="RU363032"/>
    </source>
</evidence>
<feature type="transmembrane region" description="Helical" evidence="7">
    <location>
        <begin position="162"/>
        <end position="186"/>
    </location>
</feature>
<accession>A0A1G6K979</accession>
<dbReference type="CDD" id="cd06261">
    <property type="entry name" value="TM_PBP2"/>
    <property type="match status" value="1"/>
</dbReference>
<dbReference type="Pfam" id="PF00528">
    <property type="entry name" value="BPD_transp_1"/>
    <property type="match status" value="1"/>
</dbReference>
<comment type="subcellular location">
    <subcellularLocation>
        <location evidence="1 7">Cell membrane</location>
        <topology evidence="1 7">Multi-pass membrane protein</topology>
    </subcellularLocation>
</comment>
<evidence type="ECO:0000256" key="5">
    <source>
        <dbReference type="ARBA" id="ARBA00022989"/>
    </source>
</evidence>
<evidence type="ECO:0000256" key="2">
    <source>
        <dbReference type="ARBA" id="ARBA00022448"/>
    </source>
</evidence>
<organism evidence="10 11">
    <name type="scientific">Paraburkholderia lycopersici</name>
    <dbReference type="NCBI Taxonomy" id="416944"/>
    <lineage>
        <taxon>Bacteria</taxon>
        <taxon>Pseudomonadati</taxon>
        <taxon>Pseudomonadota</taxon>
        <taxon>Betaproteobacteria</taxon>
        <taxon>Burkholderiales</taxon>
        <taxon>Burkholderiaceae</taxon>
        <taxon>Paraburkholderia</taxon>
    </lineage>
</organism>
<reference evidence="11" key="1">
    <citation type="submission" date="2016-09" db="EMBL/GenBank/DDBJ databases">
        <authorList>
            <person name="Varghese N."/>
            <person name="Submissions S."/>
        </authorList>
    </citation>
    <scope>NUCLEOTIDE SEQUENCE [LARGE SCALE GENOMIC DNA]</scope>
    <source>
        <strain evidence="11">TNe-862</strain>
    </source>
</reference>
<evidence type="ECO:0000313" key="10">
    <source>
        <dbReference type="EMBL" id="SDC27619.1"/>
    </source>
</evidence>
<dbReference type="STRING" id="416944.SAMN05421548_105144"/>
<dbReference type="Gene3D" id="1.10.3720.10">
    <property type="entry name" value="MetI-like"/>
    <property type="match status" value="1"/>
</dbReference>
<evidence type="ECO:0000259" key="9">
    <source>
        <dbReference type="PROSITE" id="PS50928"/>
    </source>
</evidence>
<gene>
    <name evidence="10" type="ORF">SAMN05421548_105144</name>
</gene>
<evidence type="ECO:0000256" key="3">
    <source>
        <dbReference type="ARBA" id="ARBA00022475"/>
    </source>
</evidence>
<feature type="transmembrane region" description="Helical" evidence="7">
    <location>
        <begin position="206"/>
        <end position="225"/>
    </location>
</feature>
<feature type="region of interest" description="Disordered" evidence="8">
    <location>
        <begin position="1"/>
        <end position="20"/>
    </location>
</feature>
<feature type="domain" description="ABC transmembrane type-1" evidence="9">
    <location>
        <begin position="123"/>
        <end position="332"/>
    </location>
</feature>
<dbReference type="PANTHER" id="PTHR43163">
    <property type="entry name" value="DIPEPTIDE TRANSPORT SYSTEM PERMEASE PROTEIN DPPB-RELATED"/>
    <property type="match status" value="1"/>
</dbReference>
<sequence>MATPLPPAPHPAGPAGAARPRTFTPGAGIARFLGRRAAWAIFTLWLLSVLVFAGGQLLPGDIGRAVLGPLADARAVAALNHELGADRPAVDQYLSWIAHALRGDFGMSWSYRQPVAPFVGDALAQSATLGLLAFVVVVPLGIAGGVWAALHEGRLIDRAISTGGLCASAVPEFVSSIVLILIFGVWLRWLPIEAAAPAGAGALEQLRHLALPVLPLVLVFFGYLARIARAGTIAALDADYTRTAILKGLPSHVVIVRHVLRNALLPSVTVAATQLGYLIGGLVVVETLFRYPGVGSLVYNAAKAKDFPLLEAGVLAVGAVYTVANLAADALHALLDPRLRTPGGA</sequence>
<evidence type="ECO:0000313" key="11">
    <source>
        <dbReference type="Proteomes" id="UP000198908"/>
    </source>
</evidence>
<name>A0A1G6K979_9BURK</name>
<evidence type="ECO:0000256" key="6">
    <source>
        <dbReference type="ARBA" id="ARBA00023136"/>
    </source>
</evidence>
<keyword evidence="3" id="KW-1003">Cell membrane</keyword>
<dbReference type="AlphaFoldDB" id="A0A1G6K979"/>
<feature type="transmembrane region" description="Helical" evidence="7">
    <location>
        <begin position="127"/>
        <end position="150"/>
    </location>
</feature>
<keyword evidence="4 7" id="KW-0812">Transmembrane</keyword>
<dbReference type="PROSITE" id="PS50928">
    <property type="entry name" value="ABC_TM1"/>
    <property type="match status" value="1"/>
</dbReference>
<evidence type="ECO:0000256" key="4">
    <source>
        <dbReference type="ARBA" id="ARBA00022692"/>
    </source>
</evidence>
<dbReference type="Pfam" id="PF19300">
    <property type="entry name" value="BPD_transp_1_N"/>
    <property type="match status" value="1"/>
</dbReference>